<feature type="domain" description="CBS" evidence="3">
    <location>
        <begin position="79"/>
        <end position="135"/>
    </location>
</feature>
<accession>A0A370GI57</accession>
<dbReference type="PROSITE" id="PS51371">
    <property type="entry name" value="CBS"/>
    <property type="match status" value="2"/>
</dbReference>
<dbReference type="STRING" id="1210089.GCA_001613165_06198"/>
<protein>
    <submittedName>
        <fullName evidence="4">CBS domain protein</fullName>
    </submittedName>
</protein>
<feature type="domain" description="CBS" evidence="3">
    <location>
        <begin position="17"/>
        <end position="75"/>
    </location>
</feature>
<keyword evidence="5" id="KW-1185">Reference proteome</keyword>
<dbReference type="Gene3D" id="3.10.580.10">
    <property type="entry name" value="CBS-domain"/>
    <property type="match status" value="1"/>
</dbReference>
<proteinExistence type="predicted"/>
<organism evidence="4 5">
    <name type="scientific">Nocardia mexicana</name>
    <dbReference type="NCBI Taxonomy" id="279262"/>
    <lineage>
        <taxon>Bacteria</taxon>
        <taxon>Bacillati</taxon>
        <taxon>Actinomycetota</taxon>
        <taxon>Actinomycetes</taxon>
        <taxon>Mycobacteriales</taxon>
        <taxon>Nocardiaceae</taxon>
        <taxon>Nocardia</taxon>
    </lineage>
</organism>
<dbReference type="PANTHER" id="PTHR43080">
    <property type="entry name" value="CBS DOMAIN-CONTAINING PROTEIN CBSX3, MITOCHONDRIAL"/>
    <property type="match status" value="1"/>
</dbReference>
<dbReference type="InterPro" id="IPR000644">
    <property type="entry name" value="CBS_dom"/>
</dbReference>
<dbReference type="PANTHER" id="PTHR43080:SF29">
    <property type="entry name" value="OS02G0818000 PROTEIN"/>
    <property type="match status" value="1"/>
</dbReference>
<evidence type="ECO:0000313" key="5">
    <source>
        <dbReference type="Proteomes" id="UP000255355"/>
    </source>
</evidence>
<evidence type="ECO:0000256" key="2">
    <source>
        <dbReference type="PROSITE-ProRule" id="PRU00703"/>
    </source>
</evidence>
<sequence length="220" mass="23249">MAPLFRKVTTMYARDVLSRPVVTVRPESTLSEAISLLTEHGFAALPVVDDTGHVVGMLSESDALAAGPGQRSGPVETLMTVPAEVAHPDSDVSAVAAHMLTSRLRSLPVVEAGILVGIVARRDLLRALARDDTDLEAKVRALLDIYAGSRRQWSIDVTDGHAVIRGAFADATEQHTIAALAMTVDGIGHVDIGAEGSAPTRHTAAPLAERLRRLADETIG</sequence>
<dbReference type="InterPro" id="IPR051257">
    <property type="entry name" value="Diverse_CBS-Domain"/>
</dbReference>
<evidence type="ECO:0000313" key="4">
    <source>
        <dbReference type="EMBL" id="RDI43331.1"/>
    </source>
</evidence>
<dbReference type="SMART" id="SM00116">
    <property type="entry name" value="CBS"/>
    <property type="match status" value="2"/>
</dbReference>
<comment type="caution">
    <text evidence="4">The sequence shown here is derived from an EMBL/GenBank/DDBJ whole genome shotgun (WGS) entry which is preliminary data.</text>
</comment>
<gene>
    <name evidence="4" type="ORF">DFR68_12294</name>
</gene>
<keyword evidence="1 2" id="KW-0129">CBS domain</keyword>
<dbReference type="Pfam" id="PF00571">
    <property type="entry name" value="CBS"/>
    <property type="match status" value="2"/>
</dbReference>
<reference evidence="4 5" key="1">
    <citation type="submission" date="2018-07" db="EMBL/GenBank/DDBJ databases">
        <title>Genomic Encyclopedia of Type Strains, Phase IV (KMG-IV): sequencing the most valuable type-strain genomes for metagenomic binning, comparative biology and taxonomic classification.</title>
        <authorList>
            <person name="Goeker M."/>
        </authorList>
    </citation>
    <scope>NUCLEOTIDE SEQUENCE [LARGE SCALE GENOMIC DNA]</scope>
    <source>
        <strain evidence="4 5">DSM 44952</strain>
    </source>
</reference>
<evidence type="ECO:0000256" key="1">
    <source>
        <dbReference type="ARBA" id="ARBA00023122"/>
    </source>
</evidence>
<dbReference type="AlphaFoldDB" id="A0A370GI57"/>
<evidence type="ECO:0000259" key="3">
    <source>
        <dbReference type="PROSITE" id="PS51371"/>
    </source>
</evidence>
<dbReference type="EMBL" id="QQAZ01000022">
    <property type="protein sequence ID" value="RDI43331.1"/>
    <property type="molecule type" value="Genomic_DNA"/>
</dbReference>
<name>A0A370GI57_9NOCA</name>
<dbReference type="Proteomes" id="UP000255355">
    <property type="component" value="Unassembled WGS sequence"/>
</dbReference>
<dbReference type="SUPFAM" id="SSF54631">
    <property type="entry name" value="CBS-domain pair"/>
    <property type="match status" value="1"/>
</dbReference>
<dbReference type="InterPro" id="IPR046342">
    <property type="entry name" value="CBS_dom_sf"/>
</dbReference>